<name>A0A820FAL3_9BILA</name>
<dbReference type="Proteomes" id="UP000663868">
    <property type="component" value="Unassembled WGS sequence"/>
</dbReference>
<proteinExistence type="predicted"/>
<comment type="caution">
    <text evidence="1">The sequence shown here is derived from an EMBL/GenBank/DDBJ whole genome shotgun (WGS) entry which is preliminary data.</text>
</comment>
<sequence>TWLFAPKKWSLVPKKWSFVPKKWSLVPQMAYEFCHRYSDINYTCPIESGIGHCINTANDTSISFGWNTKTAKQMIIEVTSHIDNRWQHSRSTYKSPSSELYQIWFKIKRVKGSIALFHALDEIKIFEGSCDLTSVTSVLEVTSITIDSSQIYSTSYDSATAQSLETNEDSSMSTETLALTTDIENSISISEATLLITTTSTITSTVNNYQSTVITQTNKQATVSNTLQDITLHSYTFVILLKKS</sequence>
<dbReference type="AlphaFoldDB" id="A0A820FAL3"/>
<evidence type="ECO:0000313" key="1">
    <source>
        <dbReference type="EMBL" id="CAF4260020.1"/>
    </source>
</evidence>
<organism evidence="1 2">
    <name type="scientific">Adineta steineri</name>
    <dbReference type="NCBI Taxonomy" id="433720"/>
    <lineage>
        <taxon>Eukaryota</taxon>
        <taxon>Metazoa</taxon>
        <taxon>Spiralia</taxon>
        <taxon>Gnathifera</taxon>
        <taxon>Rotifera</taxon>
        <taxon>Eurotatoria</taxon>
        <taxon>Bdelloidea</taxon>
        <taxon>Adinetida</taxon>
        <taxon>Adinetidae</taxon>
        <taxon>Adineta</taxon>
    </lineage>
</organism>
<gene>
    <name evidence="1" type="ORF">KXQ929_LOCUS43290</name>
</gene>
<feature type="non-terminal residue" evidence="1">
    <location>
        <position position="1"/>
    </location>
</feature>
<accession>A0A820FAL3</accession>
<evidence type="ECO:0000313" key="2">
    <source>
        <dbReference type="Proteomes" id="UP000663868"/>
    </source>
</evidence>
<dbReference type="EMBL" id="CAJOBB010011377">
    <property type="protein sequence ID" value="CAF4260020.1"/>
    <property type="molecule type" value="Genomic_DNA"/>
</dbReference>
<reference evidence="1" key="1">
    <citation type="submission" date="2021-02" db="EMBL/GenBank/DDBJ databases">
        <authorList>
            <person name="Nowell W R."/>
        </authorList>
    </citation>
    <scope>NUCLEOTIDE SEQUENCE</scope>
</reference>
<protein>
    <submittedName>
        <fullName evidence="1">Uncharacterized protein</fullName>
    </submittedName>
</protein>